<dbReference type="GO" id="GO:0005829">
    <property type="term" value="C:cytosol"/>
    <property type="evidence" value="ECO:0007669"/>
    <property type="project" value="TreeGrafter"/>
</dbReference>
<accession>A0A8K0JE24</accession>
<feature type="region of interest" description="Disordered" evidence="6">
    <location>
        <begin position="112"/>
        <end position="153"/>
    </location>
</feature>
<feature type="domain" description="Thioredoxin" evidence="7">
    <location>
        <begin position="1"/>
        <end position="110"/>
    </location>
</feature>
<dbReference type="FunFam" id="3.40.30.10:FF:000012">
    <property type="entry name" value="Monothiol glutaredoxin"/>
    <property type="match status" value="1"/>
</dbReference>
<keyword evidence="4" id="KW-0411">Iron-sulfur</keyword>
<feature type="compositionally biased region" description="Low complexity" evidence="6">
    <location>
        <begin position="112"/>
        <end position="126"/>
    </location>
</feature>
<dbReference type="PROSITE" id="PS51354">
    <property type="entry name" value="GLUTAREDOXIN_2"/>
    <property type="match status" value="1"/>
</dbReference>
<dbReference type="Gene3D" id="3.40.30.10">
    <property type="entry name" value="Glutaredoxin"/>
    <property type="match status" value="2"/>
</dbReference>
<dbReference type="GO" id="GO:0005634">
    <property type="term" value="C:nucleus"/>
    <property type="evidence" value="ECO:0007669"/>
    <property type="project" value="TreeGrafter"/>
</dbReference>
<dbReference type="EMBL" id="JABELV010000393">
    <property type="protein sequence ID" value="KAG7527232.1"/>
    <property type="molecule type" value="Genomic_DNA"/>
</dbReference>
<comment type="caution">
    <text evidence="8">The sequence shown here is derived from an EMBL/GenBank/DDBJ whole genome shotgun (WGS) entry which is preliminary data.</text>
</comment>
<dbReference type="GO" id="GO:0046872">
    <property type="term" value="F:metal ion binding"/>
    <property type="evidence" value="ECO:0007669"/>
    <property type="project" value="UniProtKB-KW"/>
</dbReference>
<proteinExistence type="inferred from homology"/>
<evidence type="ECO:0000313" key="8">
    <source>
        <dbReference type="EMBL" id="KAG7527232.1"/>
    </source>
</evidence>
<dbReference type="AlphaFoldDB" id="A0A8K0JE24"/>
<dbReference type="InterPro" id="IPR004480">
    <property type="entry name" value="Monothiol_GRX-rel"/>
</dbReference>
<dbReference type="Proteomes" id="UP000812966">
    <property type="component" value="Unassembled WGS sequence"/>
</dbReference>
<evidence type="ECO:0000256" key="3">
    <source>
        <dbReference type="ARBA" id="ARBA00023004"/>
    </source>
</evidence>
<comment type="similarity">
    <text evidence="1">Belongs to the glutaredoxin family. Monothiol subfamily.</text>
</comment>
<evidence type="ECO:0000256" key="1">
    <source>
        <dbReference type="ARBA" id="ARBA00009630"/>
    </source>
</evidence>
<evidence type="ECO:0000313" key="9">
    <source>
        <dbReference type="Proteomes" id="UP000812966"/>
    </source>
</evidence>
<dbReference type="PANTHER" id="PTHR10293:SF73">
    <property type="entry name" value="GLUTAREDOXIN-3"/>
    <property type="match status" value="1"/>
</dbReference>
<dbReference type="Pfam" id="PF00462">
    <property type="entry name" value="Glutaredoxin"/>
    <property type="match status" value="1"/>
</dbReference>
<dbReference type="CDD" id="cd02984">
    <property type="entry name" value="TRX_PICOT"/>
    <property type="match status" value="1"/>
</dbReference>
<reference evidence="8" key="1">
    <citation type="submission" date="2020-04" db="EMBL/GenBank/DDBJ databases">
        <title>Analysis of mating type loci in Filobasidium floriforme.</title>
        <authorList>
            <person name="Nowrousian M."/>
        </authorList>
    </citation>
    <scope>NUCLEOTIDE SEQUENCE</scope>
    <source>
        <strain evidence="8">CBS 6242</strain>
    </source>
</reference>
<keyword evidence="9" id="KW-1185">Reference proteome</keyword>
<feature type="compositionally biased region" description="Low complexity" evidence="6">
    <location>
        <begin position="133"/>
        <end position="149"/>
    </location>
</feature>
<dbReference type="InterPro" id="IPR002109">
    <property type="entry name" value="Glutaredoxin"/>
</dbReference>
<dbReference type="PANTHER" id="PTHR10293">
    <property type="entry name" value="GLUTAREDOXIN FAMILY MEMBER"/>
    <property type="match status" value="1"/>
</dbReference>
<keyword evidence="3" id="KW-0408">Iron</keyword>
<dbReference type="Pfam" id="PF00085">
    <property type="entry name" value="Thioredoxin"/>
    <property type="match status" value="1"/>
</dbReference>
<dbReference type="InterPro" id="IPR013766">
    <property type="entry name" value="Thioredoxin_domain"/>
</dbReference>
<dbReference type="GO" id="GO:0051537">
    <property type="term" value="F:2 iron, 2 sulfur cluster binding"/>
    <property type="evidence" value="ECO:0007669"/>
    <property type="project" value="TreeGrafter"/>
</dbReference>
<dbReference type="InterPro" id="IPR033658">
    <property type="entry name" value="GRX_PICOT-like"/>
</dbReference>
<sequence length="258" mass="28711">MSSSNLLTIDSPEQFKDVLSRDLNKVSVLDFWATWAQPCEKMNEVVREASEKYKDVLFLMIEADVQDEIADSFDIEEVPTFLILRGHTLLARHAGSNAPLLLQLIEQHSSSSNSIPTPLSSTTKSPIAPPTSTPDASSASNSNPNSIPPYGTETDEQLEARCTTLMNRHKVVLFMKGNPSAPKCGFSRQIVGLLRERGVEFAWYDILSDQAVREGLKKMNDWPTFPQVILNGELIGGLDIFKDSLESGEWDEMYNSTD</sequence>
<organism evidence="8 9">
    <name type="scientific">Filobasidium floriforme</name>
    <dbReference type="NCBI Taxonomy" id="5210"/>
    <lineage>
        <taxon>Eukaryota</taxon>
        <taxon>Fungi</taxon>
        <taxon>Dikarya</taxon>
        <taxon>Basidiomycota</taxon>
        <taxon>Agaricomycotina</taxon>
        <taxon>Tremellomycetes</taxon>
        <taxon>Filobasidiales</taxon>
        <taxon>Filobasidiaceae</taxon>
        <taxon>Filobasidium</taxon>
    </lineage>
</organism>
<evidence type="ECO:0000256" key="5">
    <source>
        <dbReference type="ARBA" id="ARBA00055846"/>
    </source>
</evidence>
<dbReference type="FunFam" id="3.40.30.10:FF:000092">
    <property type="entry name" value="Monothiol glutaredoxin"/>
    <property type="match status" value="1"/>
</dbReference>
<dbReference type="GO" id="GO:0015036">
    <property type="term" value="F:disulfide oxidoreductase activity"/>
    <property type="evidence" value="ECO:0007669"/>
    <property type="project" value="UniProtKB-ARBA"/>
</dbReference>
<dbReference type="SUPFAM" id="SSF52833">
    <property type="entry name" value="Thioredoxin-like"/>
    <property type="match status" value="2"/>
</dbReference>
<evidence type="ECO:0000259" key="7">
    <source>
        <dbReference type="PROSITE" id="PS51352"/>
    </source>
</evidence>
<dbReference type="PROSITE" id="PS51352">
    <property type="entry name" value="THIOREDOXIN_2"/>
    <property type="match status" value="1"/>
</dbReference>
<gene>
    <name evidence="8" type="ORF">FFLO_07139</name>
</gene>
<evidence type="ECO:0000256" key="6">
    <source>
        <dbReference type="SAM" id="MobiDB-lite"/>
    </source>
</evidence>
<protein>
    <recommendedName>
        <fullName evidence="7">Thioredoxin domain-containing protein</fullName>
    </recommendedName>
</protein>
<keyword evidence="2" id="KW-0479">Metal-binding</keyword>
<dbReference type="GO" id="GO:0006879">
    <property type="term" value="P:intracellular iron ion homeostasis"/>
    <property type="evidence" value="ECO:0007669"/>
    <property type="project" value="TreeGrafter"/>
</dbReference>
<evidence type="ECO:0000256" key="2">
    <source>
        <dbReference type="ARBA" id="ARBA00022723"/>
    </source>
</evidence>
<dbReference type="CDD" id="cd03028">
    <property type="entry name" value="GRX_PICOT_like"/>
    <property type="match status" value="1"/>
</dbReference>
<comment type="function">
    <text evidence="5">Monothiol glutaredoxin involved in the biogenesis of iron-sulfur clusters. Binds one iron-sulfur cluster per dimer. The iron-sulfur cluster is bound between subunits, and is complexed by a bound glutathione and a cysteine residue from each subunit.</text>
</comment>
<dbReference type="InterPro" id="IPR036249">
    <property type="entry name" value="Thioredoxin-like_sf"/>
</dbReference>
<evidence type="ECO:0000256" key="4">
    <source>
        <dbReference type="ARBA" id="ARBA00023014"/>
    </source>
</evidence>
<name>A0A8K0JE24_9TREE</name>